<feature type="region of interest" description="Disordered" evidence="1">
    <location>
        <begin position="87"/>
        <end position="110"/>
    </location>
</feature>
<evidence type="ECO:0000313" key="2">
    <source>
        <dbReference type="EMBL" id="SDI24441.1"/>
    </source>
</evidence>
<name>A0A1G8IZV9_9HYPH</name>
<gene>
    <name evidence="2" type="ORF">SAMN05428953_101540</name>
</gene>
<dbReference type="AlphaFoldDB" id="A0A1G8IZV9"/>
<dbReference type="Proteomes" id="UP000198894">
    <property type="component" value="Unassembled WGS sequence"/>
</dbReference>
<protein>
    <submittedName>
        <fullName evidence="2">Uncharacterized protein</fullName>
    </submittedName>
</protein>
<reference evidence="3" key="1">
    <citation type="submission" date="2016-10" db="EMBL/GenBank/DDBJ databases">
        <authorList>
            <person name="Varghese N."/>
            <person name="Submissions S."/>
        </authorList>
    </citation>
    <scope>NUCLEOTIDE SEQUENCE [LARGE SCALE GENOMIC DNA]</scope>
    <source>
        <strain evidence="3">CGMCC 1.11022</strain>
    </source>
</reference>
<proteinExistence type="predicted"/>
<sequence length="110" mass="12337">MNRFHAGLLETAAGPTIGTLADLGDLFLKARDAGLSPDEEVRFADLLNFATQNTIFANLFYVRPTLDYLFLSSMREVASPGYTRRVERNRRKQYGQHSIAPKPLDPFGAF</sequence>
<dbReference type="EMBL" id="FNEE01000001">
    <property type="protein sequence ID" value="SDI24441.1"/>
    <property type="molecule type" value="Genomic_DNA"/>
</dbReference>
<accession>A0A1G8IZV9</accession>
<evidence type="ECO:0000313" key="3">
    <source>
        <dbReference type="Proteomes" id="UP000198894"/>
    </source>
</evidence>
<evidence type="ECO:0000256" key="1">
    <source>
        <dbReference type="SAM" id="MobiDB-lite"/>
    </source>
</evidence>
<dbReference type="RefSeq" id="WP_091590443.1">
    <property type="nucleotide sequence ID" value="NZ_FNEE01000001.1"/>
</dbReference>
<organism evidence="2 3">
    <name type="scientific">Mesorhizobium muleiense</name>
    <dbReference type="NCBI Taxonomy" id="1004279"/>
    <lineage>
        <taxon>Bacteria</taxon>
        <taxon>Pseudomonadati</taxon>
        <taxon>Pseudomonadota</taxon>
        <taxon>Alphaproteobacteria</taxon>
        <taxon>Hyphomicrobiales</taxon>
        <taxon>Phyllobacteriaceae</taxon>
        <taxon>Mesorhizobium</taxon>
    </lineage>
</organism>
<keyword evidence="3" id="KW-1185">Reference proteome</keyword>